<proteinExistence type="predicted"/>
<protein>
    <submittedName>
        <fullName evidence="1">Uncharacterized protein</fullName>
    </submittedName>
</protein>
<evidence type="ECO:0000313" key="2">
    <source>
        <dbReference type="Proteomes" id="UP000837857"/>
    </source>
</evidence>
<evidence type="ECO:0000313" key="1">
    <source>
        <dbReference type="EMBL" id="CAH2042317.1"/>
    </source>
</evidence>
<organism evidence="1 2">
    <name type="scientific">Iphiclides podalirius</name>
    <name type="common">scarce swallowtail</name>
    <dbReference type="NCBI Taxonomy" id="110791"/>
    <lineage>
        <taxon>Eukaryota</taxon>
        <taxon>Metazoa</taxon>
        <taxon>Ecdysozoa</taxon>
        <taxon>Arthropoda</taxon>
        <taxon>Hexapoda</taxon>
        <taxon>Insecta</taxon>
        <taxon>Pterygota</taxon>
        <taxon>Neoptera</taxon>
        <taxon>Endopterygota</taxon>
        <taxon>Lepidoptera</taxon>
        <taxon>Glossata</taxon>
        <taxon>Ditrysia</taxon>
        <taxon>Papilionoidea</taxon>
        <taxon>Papilionidae</taxon>
        <taxon>Papilioninae</taxon>
        <taxon>Iphiclides</taxon>
    </lineage>
</organism>
<accession>A0ABN8I0T4</accession>
<reference evidence="1" key="1">
    <citation type="submission" date="2022-03" db="EMBL/GenBank/DDBJ databases">
        <authorList>
            <person name="Martin H S."/>
        </authorList>
    </citation>
    <scope>NUCLEOTIDE SEQUENCE</scope>
</reference>
<keyword evidence="2" id="KW-1185">Reference proteome</keyword>
<name>A0ABN8I0T4_9NEOP</name>
<dbReference type="Proteomes" id="UP000837857">
    <property type="component" value="Chromosome 14"/>
</dbReference>
<gene>
    <name evidence="1" type="ORF">IPOD504_LOCUS3734</name>
</gene>
<feature type="non-terminal residue" evidence="1">
    <location>
        <position position="1"/>
    </location>
</feature>
<dbReference type="EMBL" id="OW152826">
    <property type="protein sequence ID" value="CAH2042317.1"/>
    <property type="molecule type" value="Genomic_DNA"/>
</dbReference>
<sequence length="84" mass="8855">MGRLVRTPGARALRRIGTVATGWQQQVRVKVARGADGVTSPAGPADRPTLRFDALHFSRTPPPAASATVCRLVATRSPAKARPA</sequence>